<dbReference type="SUPFAM" id="SSF53271">
    <property type="entry name" value="PRTase-like"/>
    <property type="match status" value="1"/>
</dbReference>
<proteinExistence type="inferred from homology"/>
<evidence type="ECO:0000313" key="3">
    <source>
        <dbReference type="Proteomes" id="UP000054785"/>
    </source>
</evidence>
<comment type="caution">
    <text evidence="2">The sequence shown here is derived from an EMBL/GenBank/DDBJ whole genome shotgun (WGS) entry which is preliminary data.</text>
</comment>
<evidence type="ECO:0000313" key="2">
    <source>
        <dbReference type="EMBL" id="KTC98930.1"/>
    </source>
</evidence>
<gene>
    <name evidence="2" type="primary">comF</name>
    <name evidence="2" type="ORF">Lgee_1376</name>
</gene>
<comment type="similarity">
    <text evidence="1">Belongs to the ComF/GntX family.</text>
</comment>
<keyword evidence="3" id="KW-1185">Reference proteome</keyword>
<evidence type="ECO:0000256" key="1">
    <source>
        <dbReference type="ARBA" id="ARBA00008007"/>
    </source>
</evidence>
<dbReference type="InterPro" id="IPR029057">
    <property type="entry name" value="PRTase-like"/>
</dbReference>
<dbReference type="EMBL" id="LNYC01000052">
    <property type="protein sequence ID" value="KTC98930.1"/>
    <property type="molecule type" value="Genomic_DNA"/>
</dbReference>
<accession>A0A0W0TTD5</accession>
<name>A0A0W0TTD5_9GAMM</name>
<dbReference type="AlphaFoldDB" id="A0A0W0TTD5"/>
<dbReference type="Proteomes" id="UP000054785">
    <property type="component" value="Unassembled WGS sequence"/>
</dbReference>
<dbReference type="STRING" id="45065.Lgee_1376"/>
<dbReference type="PATRIC" id="fig|45065.4.peg.1484"/>
<organism evidence="2 3">
    <name type="scientific">Legionella geestiana</name>
    <dbReference type="NCBI Taxonomy" id="45065"/>
    <lineage>
        <taxon>Bacteria</taxon>
        <taxon>Pseudomonadati</taxon>
        <taxon>Pseudomonadota</taxon>
        <taxon>Gammaproteobacteria</taxon>
        <taxon>Legionellales</taxon>
        <taxon>Legionellaceae</taxon>
        <taxon>Legionella</taxon>
    </lineage>
</organism>
<dbReference type="PANTHER" id="PTHR47505:SF1">
    <property type="entry name" value="DNA UTILIZATION PROTEIN YHGH"/>
    <property type="match status" value="1"/>
</dbReference>
<protein>
    <submittedName>
        <fullName evidence="2">Competence protein ComF</fullName>
    </submittedName>
</protein>
<sequence>MKTLQPIGPQCRHCALPLADALFPCCGRCLREKPCFDTVYCAWRYLEPLQSILHAFKYRQALFWSGFLAERILDALPDTMTLPECLVPVPLHRHRLRERGYNQSTLIAQKLAKMLSLPLVHNGCMRLRDTRPQAGTSAASRRVNLQNAFAARPTTFQHIALIDDVLTTGSTASAVAAALKQQGVKRVDVWCCARA</sequence>
<reference evidence="2 3" key="1">
    <citation type="submission" date="2015-11" db="EMBL/GenBank/DDBJ databases">
        <title>Genomic analysis of 38 Legionella species identifies large and diverse effector repertoires.</title>
        <authorList>
            <person name="Burstein D."/>
            <person name="Amaro F."/>
            <person name="Zusman T."/>
            <person name="Lifshitz Z."/>
            <person name="Cohen O."/>
            <person name="Gilbert J.A."/>
            <person name="Pupko T."/>
            <person name="Shuman H.A."/>
            <person name="Segal G."/>
        </authorList>
    </citation>
    <scope>NUCLEOTIDE SEQUENCE [LARGE SCALE GENOMIC DNA]</scope>
    <source>
        <strain evidence="2 3">ATCC 49504</strain>
    </source>
</reference>
<dbReference type="Gene3D" id="3.40.50.2020">
    <property type="match status" value="1"/>
</dbReference>
<dbReference type="OrthoDB" id="9793412at2"/>
<dbReference type="InterPro" id="IPR051910">
    <property type="entry name" value="ComF/GntX_DNA_util-trans"/>
</dbReference>
<dbReference type="InterPro" id="IPR000836">
    <property type="entry name" value="PRTase_dom"/>
</dbReference>
<dbReference type="CDD" id="cd06223">
    <property type="entry name" value="PRTases_typeI"/>
    <property type="match status" value="1"/>
</dbReference>
<dbReference type="PANTHER" id="PTHR47505">
    <property type="entry name" value="DNA UTILIZATION PROTEIN YHGH"/>
    <property type="match status" value="1"/>
</dbReference>